<reference evidence="8 9" key="1">
    <citation type="journal article" date="2007" name="Science">
        <title>Sea anemone genome reveals ancestral eumetazoan gene repertoire and genomic organization.</title>
        <authorList>
            <person name="Putnam N.H."/>
            <person name="Srivastava M."/>
            <person name="Hellsten U."/>
            <person name="Dirks B."/>
            <person name="Chapman J."/>
            <person name="Salamov A."/>
            <person name="Terry A."/>
            <person name="Shapiro H."/>
            <person name="Lindquist E."/>
            <person name="Kapitonov V.V."/>
            <person name="Jurka J."/>
            <person name="Genikhovich G."/>
            <person name="Grigoriev I.V."/>
            <person name="Lucas S.M."/>
            <person name="Steele R.E."/>
            <person name="Finnerty J.R."/>
            <person name="Technau U."/>
            <person name="Martindale M.Q."/>
            <person name="Rokhsar D.S."/>
        </authorList>
    </citation>
    <scope>NUCLEOTIDE SEQUENCE [LARGE SCALE GENOMIC DNA]</scope>
    <source>
        <strain evidence="9">CH2 X CH6</strain>
    </source>
</reference>
<evidence type="ECO:0000256" key="2">
    <source>
        <dbReference type="ARBA" id="ARBA00004613"/>
    </source>
</evidence>
<name>A8DV60_NEMVE</name>
<keyword evidence="5" id="KW-0472">Membrane</keyword>
<dbReference type="InterPro" id="IPR008979">
    <property type="entry name" value="Galactose-bd-like_sf"/>
</dbReference>
<evidence type="ECO:0000256" key="1">
    <source>
        <dbReference type="ARBA" id="ARBA00004184"/>
    </source>
</evidence>
<evidence type="ECO:0000256" key="6">
    <source>
        <dbReference type="ARBA" id="ARBA00023157"/>
    </source>
</evidence>
<keyword evidence="9" id="KW-1185">Reference proteome</keyword>
<evidence type="ECO:0000313" key="9">
    <source>
        <dbReference type="Proteomes" id="UP000001593"/>
    </source>
</evidence>
<organism evidence="8 9">
    <name type="scientific">Nematostella vectensis</name>
    <name type="common">Starlet sea anemone</name>
    <dbReference type="NCBI Taxonomy" id="45351"/>
    <lineage>
        <taxon>Eukaryota</taxon>
        <taxon>Metazoa</taxon>
        <taxon>Cnidaria</taxon>
        <taxon>Anthozoa</taxon>
        <taxon>Hexacorallia</taxon>
        <taxon>Actiniaria</taxon>
        <taxon>Edwardsiidae</taxon>
        <taxon>Nematostella</taxon>
    </lineage>
</organism>
<dbReference type="AlphaFoldDB" id="A8DV60"/>
<feature type="non-terminal residue" evidence="8">
    <location>
        <position position="116"/>
    </location>
</feature>
<dbReference type="Proteomes" id="UP000001593">
    <property type="component" value="Unassembled WGS sequence"/>
</dbReference>
<proteinExistence type="predicted"/>
<evidence type="ECO:0000256" key="3">
    <source>
        <dbReference type="ARBA" id="ARBA00022525"/>
    </source>
</evidence>
<dbReference type="PROSITE" id="PS50022">
    <property type="entry name" value="FA58C_3"/>
    <property type="match status" value="1"/>
</dbReference>
<dbReference type="Gene3D" id="2.60.120.260">
    <property type="entry name" value="Galactose-binding domain-like"/>
    <property type="match status" value="1"/>
</dbReference>
<dbReference type="SUPFAM" id="SSF49785">
    <property type="entry name" value="Galactose-binding domain-like"/>
    <property type="match status" value="1"/>
</dbReference>
<dbReference type="InterPro" id="IPR050633">
    <property type="entry name" value="Neuropilin_MCO_CoagFactor"/>
</dbReference>
<accession>A8DV60</accession>
<dbReference type="HOGENOM" id="CLU_030066_5_0_1"/>
<dbReference type="STRING" id="45351.A8DV60"/>
<feature type="domain" description="F5/8 type C" evidence="7">
    <location>
        <begin position="1"/>
        <end position="106"/>
    </location>
</feature>
<dbReference type="GO" id="GO:0012505">
    <property type="term" value="C:endomembrane system"/>
    <property type="evidence" value="ECO:0007669"/>
    <property type="project" value="UniProtKB-SubCell"/>
</dbReference>
<dbReference type="InterPro" id="IPR000421">
    <property type="entry name" value="FA58C"/>
</dbReference>
<dbReference type="InParanoid" id="A8DV60"/>
<evidence type="ECO:0000313" key="8">
    <source>
        <dbReference type="EMBL" id="EDO26379.1"/>
    </source>
</evidence>
<comment type="subcellular location">
    <subcellularLocation>
        <location evidence="1">Endomembrane system</location>
        <topology evidence="1">Peripheral membrane protein</topology>
    </subcellularLocation>
    <subcellularLocation>
        <location evidence="2">Secreted</location>
    </subcellularLocation>
</comment>
<protein>
    <recommendedName>
        <fullName evidence="7">F5/8 type C domain-containing protein</fullName>
    </recommendedName>
</protein>
<evidence type="ECO:0000256" key="5">
    <source>
        <dbReference type="ARBA" id="ARBA00023136"/>
    </source>
</evidence>
<dbReference type="PANTHER" id="PTHR46806">
    <property type="entry name" value="F5/8 TYPE C DOMAIN-CONTAINING PROTEIN"/>
    <property type="match status" value="1"/>
</dbReference>
<dbReference type="GO" id="GO:0007155">
    <property type="term" value="P:cell adhesion"/>
    <property type="evidence" value="ECO:0007669"/>
    <property type="project" value="UniProtKB-KW"/>
</dbReference>
<dbReference type="EMBL" id="DS476032">
    <property type="protein sequence ID" value="EDO26379.1"/>
    <property type="molecule type" value="Genomic_DNA"/>
</dbReference>
<keyword evidence="4" id="KW-0130">Cell adhesion</keyword>
<dbReference type="GO" id="GO:0005576">
    <property type="term" value="C:extracellular region"/>
    <property type="evidence" value="ECO:0007669"/>
    <property type="project" value="UniProtKB-SubCell"/>
</dbReference>
<dbReference type="KEGG" id="nve:5496774"/>
<dbReference type="PANTHER" id="PTHR46806:SF5">
    <property type="entry name" value="F5_8 TYPE C DOMAIN-CONTAINING PROTEIN"/>
    <property type="match status" value="1"/>
</dbReference>
<gene>
    <name evidence="8" type="ORF">NEMVEDRAFT_v1g154439</name>
</gene>
<evidence type="ECO:0000259" key="7">
    <source>
        <dbReference type="PROSITE" id="PS50022"/>
    </source>
</evidence>
<keyword evidence="3" id="KW-0964">Secreted</keyword>
<keyword evidence="6" id="KW-1015">Disulfide bond</keyword>
<sequence length="116" mass="13223">AQDRNQYFQVDLRGVVNITRILTQGGMIDGEEAYIEAFRIQFSDDGVWWTYSMDTRQGGAKVFEGNRDANSLKLTAFDPGVTSSHVRLRPVRWYRQIALRVQVYGCRASTSTDLGR</sequence>
<evidence type="ECO:0000256" key="4">
    <source>
        <dbReference type="ARBA" id="ARBA00022889"/>
    </source>
</evidence>
<dbReference type="Pfam" id="PF00754">
    <property type="entry name" value="F5_F8_type_C"/>
    <property type="match status" value="1"/>
</dbReference>
<dbReference type="PhylomeDB" id="A8DV60"/>